<protein>
    <submittedName>
        <fullName evidence="2">Uncharacterized protein</fullName>
    </submittedName>
</protein>
<gene>
    <name evidence="2" type="ORF">AQJ46_24820</name>
</gene>
<organism evidence="2 3">
    <name type="scientific">Streptomyces canus</name>
    <dbReference type="NCBI Taxonomy" id="58343"/>
    <lineage>
        <taxon>Bacteria</taxon>
        <taxon>Bacillati</taxon>
        <taxon>Actinomycetota</taxon>
        <taxon>Actinomycetes</taxon>
        <taxon>Kitasatosporales</taxon>
        <taxon>Streptomycetaceae</taxon>
        <taxon>Streptomyces</taxon>
        <taxon>Streptomyces aurantiacus group</taxon>
    </lineage>
</organism>
<evidence type="ECO:0000313" key="2">
    <source>
        <dbReference type="EMBL" id="KUN67495.1"/>
    </source>
</evidence>
<reference evidence="2 3" key="1">
    <citation type="submission" date="2015-10" db="EMBL/GenBank/DDBJ databases">
        <title>Draft genome sequence of Streptomyces canus DSM 40017, type strain for the species Streptomyces canus.</title>
        <authorList>
            <person name="Ruckert C."/>
            <person name="Winkler A."/>
            <person name="Kalinowski J."/>
            <person name="Kampfer P."/>
            <person name="Glaeser S."/>
        </authorList>
    </citation>
    <scope>NUCLEOTIDE SEQUENCE [LARGE SCALE GENOMIC DNA]</scope>
    <source>
        <strain evidence="2 3">DSM 40017</strain>
    </source>
</reference>
<sequence>MLSTPNANKAWKDMTRSFPTPEAPGQYASASKAERTAYAVLLNGPATRSGGADASQWLLLRDRTAKRL</sequence>
<dbReference type="EMBL" id="LMWU01000022">
    <property type="protein sequence ID" value="KUN67495.1"/>
    <property type="molecule type" value="Genomic_DNA"/>
</dbReference>
<evidence type="ECO:0000313" key="3">
    <source>
        <dbReference type="Proteomes" id="UP000053669"/>
    </source>
</evidence>
<name>A0A101S5A9_9ACTN</name>
<accession>A0A101S5A9</accession>
<feature type="region of interest" description="Disordered" evidence="1">
    <location>
        <begin position="1"/>
        <end position="30"/>
    </location>
</feature>
<proteinExistence type="predicted"/>
<evidence type="ECO:0000256" key="1">
    <source>
        <dbReference type="SAM" id="MobiDB-lite"/>
    </source>
</evidence>
<dbReference type="Proteomes" id="UP000053669">
    <property type="component" value="Unassembled WGS sequence"/>
</dbReference>
<dbReference type="AlphaFoldDB" id="A0A101S5A9"/>
<comment type="caution">
    <text evidence="2">The sequence shown here is derived from an EMBL/GenBank/DDBJ whole genome shotgun (WGS) entry which is preliminary data.</text>
</comment>